<keyword evidence="3" id="KW-1185">Reference proteome</keyword>
<accession>A0A4S8R164</accession>
<dbReference type="EMBL" id="PQXL01000109">
    <property type="protein sequence ID" value="THV51493.1"/>
    <property type="molecule type" value="Genomic_DNA"/>
</dbReference>
<dbReference type="Proteomes" id="UP000308671">
    <property type="component" value="Unassembled WGS sequence"/>
</dbReference>
<feature type="compositionally biased region" description="Polar residues" evidence="1">
    <location>
        <begin position="235"/>
        <end position="254"/>
    </location>
</feature>
<evidence type="ECO:0000313" key="2">
    <source>
        <dbReference type="EMBL" id="THV51493.1"/>
    </source>
</evidence>
<feature type="compositionally biased region" description="Basic and acidic residues" evidence="1">
    <location>
        <begin position="29"/>
        <end position="39"/>
    </location>
</feature>
<reference evidence="2 3" key="1">
    <citation type="submission" date="2017-12" db="EMBL/GenBank/DDBJ databases">
        <title>Comparative genomics of Botrytis spp.</title>
        <authorList>
            <person name="Valero-Jimenez C.A."/>
            <person name="Tapia P."/>
            <person name="Veloso J."/>
            <person name="Silva-Moreno E."/>
            <person name="Staats M."/>
            <person name="Valdes J.H."/>
            <person name="Van Kan J.A.L."/>
        </authorList>
    </citation>
    <scope>NUCLEOTIDE SEQUENCE [LARGE SCALE GENOMIC DNA]</scope>
    <source>
        <strain evidence="2 3">MUCL435</strain>
    </source>
</reference>
<feature type="compositionally biased region" description="Basic residues" evidence="1">
    <location>
        <begin position="225"/>
        <end position="234"/>
    </location>
</feature>
<feature type="region of interest" description="Disordered" evidence="1">
    <location>
        <begin position="13"/>
        <end position="70"/>
    </location>
</feature>
<sequence>MSRWRVRFLLPGAKYPISSNPSKIIKMTETSHRQTDSPSEHPSSPIITESQTPTTTAQPSSGNKASQEQSTIDPHIIAMEQDQSAAALEEHAGGGFDPNGHYQHAYMNISKDTNGVADVQSQQLDIPDTQGSTAGPNTRRNANKSGLGDRGNHRLKSQFQQHNDNGSEGHDSLLNHGRRDTRRYSHTFEGSTDGGELNPMQPHEIIHQTQGNINNFDSPSEGRNVRRAATRRSNKQFSSRNSQQVQGQSESNIDSGDDFDTMDESRQNIGVTSQQFQRVALTSGLPGPHFPIVPLAPVVKGRVVKQSLRRGDRLFANVSDNEDAALETSDCQDSGMDDDEFYEQPMYQDESSHYSPEYDTPMAEDEEYDEDHDEYMFVSQPGSRRPNRVEKRRAAVAYPSNVRPITNITGSNGPSRVHPAVVRRSKEGRPGIFFNNPGENLAPSRYSGAVMPWGVNQQPVLVDQETVSDAHLKKRGLKRPPPGGKVGKRSYGANDPENIAIVNMKENQGMSFAEIAEHLNSEREKQGKKPDLSVCGVNGRYNRTAPILFATQGLKFVPLSERKKAKGAAAHGKSNNKVGWTVEAENKLVDIVKQVDAEKWSNVAHLLNMELYDGRAVYDATACARRYAAL</sequence>
<evidence type="ECO:0000256" key="1">
    <source>
        <dbReference type="SAM" id="MobiDB-lite"/>
    </source>
</evidence>
<feature type="compositionally biased region" description="Low complexity" evidence="1">
    <location>
        <begin position="42"/>
        <end position="61"/>
    </location>
</feature>
<feature type="compositionally biased region" description="Polar residues" evidence="1">
    <location>
        <begin position="126"/>
        <end position="144"/>
    </location>
</feature>
<comment type="caution">
    <text evidence="2">The sequence shown here is derived from an EMBL/GenBank/DDBJ whole genome shotgun (WGS) entry which is preliminary data.</text>
</comment>
<name>A0A4S8R164_9HELO</name>
<feature type="region of interest" description="Disordered" evidence="1">
    <location>
        <begin position="160"/>
        <end position="179"/>
    </location>
</feature>
<dbReference type="OrthoDB" id="3438274at2759"/>
<organism evidence="2 3">
    <name type="scientific">Botrytis galanthina</name>
    <dbReference type="NCBI Taxonomy" id="278940"/>
    <lineage>
        <taxon>Eukaryota</taxon>
        <taxon>Fungi</taxon>
        <taxon>Dikarya</taxon>
        <taxon>Ascomycota</taxon>
        <taxon>Pezizomycotina</taxon>
        <taxon>Leotiomycetes</taxon>
        <taxon>Helotiales</taxon>
        <taxon>Sclerotiniaceae</taxon>
        <taxon>Botrytis</taxon>
    </lineage>
</organism>
<gene>
    <name evidence="2" type="ORF">BGAL_0109g00200</name>
</gene>
<proteinExistence type="predicted"/>
<feature type="region of interest" description="Disordered" evidence="1">
    <location>
        <begin position="126"/>
        <end position="153"/>
    </location>
</feature>
<feature type="region of interest" description="Disordered" evidence="1">
    <location>
        <begin position="210"/>
        <end position="264"/>
    </location>
</feature>
<feature type="region of interest" description="Disordered" evidence="1">
    <location>
        <begin position="346"/>
        <end position="367"/>
    </location>
</feature>
<protein>
    <submittedName>
        <fullName evidence="2">Uncharacterized protein</fullName>
    </submittedName>
</protein>
<dbReference type="AlphaFoldDB" id="A0A4S8R164"/>
<evidence type="ECO:0000313" key="3">
    <source>
        <dbReference type="Proteomes" id="UP000308671"/>
    </source>
</evidence>